<comment type="similarity">
    <text evidence="3">Belongs to the cystatin family. Phytocystatin subfamily.</text>
</comment>
<dbReference type="InterPro" id="IPR046350">
    <property type="entry name" value="Cystatin_sf"/>
</dbReference>
<feature type="signal peptide" evidence="3">
    <location>
        <begin position="1"/>
        <end position="30"/>
    </location>
</feature>
<evidence type="ECO:0000256" key="3">
    <source>
        <dbReference type="RuleBase" id="RU362130"/>
    </source>
</evidence>
<evidence type="ECO:0000256" key="1">
    <source>
        <dbReference type="ARBA" id="ARBA00022690"/>
    </source>
</evidence>
<dbReference type="SMART" id="SM00043">
    <property type="entry name" value="CY"/>
    <property type="match status" value="1"/>
</dbReference>
<evidence type="ECO:0000313" key="5">
    <source>
        <dbReference type="EMBL" id="QIC19053.1"/>
    </source>
</evidence>
<name>A0A6C0W0P0_9MONI</name>
<sequence>MAVLFNQFAYSTVFLSALLFISFTITPAMSLPGGLQEMPTAQNDLEVQDLGKFAVDEHNSRQNSDLEYAGIVSAHKKVVAGLMYHLKLRASSGGNVNVYEAKVWIKPWEKFKSLEHFERVESSLSPADLGTHLDDSEALGLRPISSDDPAVKEAAKEALKSVQARSNSLVPYELKEVVSAHAEVSDEHTKFNILFKVHRGTKEEQFKAEVLRTVVGDWTIKNLQQHN</sequence>
<dbReference type="InterPro" id="IPR027214">
    <property type="entry name" value="Cystatin"/>
</dbReference>
<dbReference type="SUPFAM" id="SSF54403">
    <property type="entry name" value="Cystatin/monellin"/>
    <property type="match status" value="2"/>
</dbReference>
<keyword evidence="2 3" id="KW-0789">Thiol protease inhibitor</keyword>
<feature type="chain" id="PRO_5025714228" description="Cysteine proteinase inhibitor" evidence="3">
    <location>
        <begin position="31"/>
        <end position="227"/>
    </location>
</feature>
<protein>
    <recommendedName>
        <fullName evidence="3">Cysteine proteinase inhibitor</fullName>
    </recommendedName>
</protein>
<dbReference type="CDD" id="cd00042">
    <property type="entry name" value="CY"/>
    <property type="match status" value="1"/>
</dbReference>
<accession>A0A6C0W0P0</accession>
<proteinExistence type="evidence at transcript level"/>
<keyword evidence="1 3" id="KW-0646">Protease inhibitor</keyword>
<dbReference type="InterPro" id="IPR000010">
    <property type="entry name" value="Cystatin_dom"/>
</dbReference>
<keyword evidence="3" id="KW-0732">Signal</keyword>
<dbReference type="Gene3D" id="3.10.450.10">
    <property type="match status" value="2"/>
</dbReference>
<evidence type="ECO:0000256" key="2">
    <source>
        <dbReference type="ARBA" id="ARBA00022704"/>
    </source>
</evidence>
<dbReference type="AlphaFoldDB" id="A0A6C0W0P0"/>
<reference evidence="5" key="1">
    <citation type="submission" date="2019-06" db="EMBL/GenBank/DDBJ databases">
        <authorList>
            <person name="Fu Q."/>
        </authorList>
    </citation>
    <scope>NUCLEOTIDE SEQUENCE</scope>
</reference>
<organism evidence="5">
    <name type="scientific">Adiantum reniforme var. sinense</name>
    <dbReference type="NCBI Taxonomy" id="269174"/>
    <lineage>
        <taxon>Eukaryota</taxon>
        <taxon>Viridiplantae</taxon>
        <taxon>Streptophyta</taxon>
        <taxon>Embryophyta</taxon>
        <taxon>Tracheophyta</taxon>
        <taxon>Polypodiopsida</taxon>
        <taxon>Polypodiidae</taxon>
        <taxon>Polypodiales</taxon>
        <taxon>Pteridineae</taxon>
        <taxon>Pteridaceae</taxon>
        <taxon>Vittarioideae</taxon>
        <taxon>Adiantum</taxon>
    </lineage>
</organism>
<gene>
    <name evidence="5" type="primary">REF2</name>
</gene>
<dbReference type="PANTHER" id="PTHR11413">
    <property type="entry name" value="CYSTATIN FAMILY MEMBER"/>
    <property type="match status" value="1"/>
</dbReference>
<dbReference type="GO" id="GO:0004869">
    <property type="term" value="F:cysteine-type endopeptidase inhibitor activity"/>
    <property type="evidence" value="ECO:0007669"/>
    <property type="project" value="UniProtKB-KW"/>
</dbReference>
<dbReference type="PANTHER" id="PTHR11413:SF103">
    <property type="entry name" value="CYSTEINE PROTEINASE INHIBITOR 12"/>
    <property type="match status" value="1"/>
</dbReference>
<evidence type="ECO:0000259" key="4">
    <source>
        <dbReference type="SMART" id="SM00043"/>
    </source>
</evidence>
<dbReference type="EMBL" id="MN062282">
    <property type="protein sequence ID" value="QIC19053.1"/>
    <property type="molecule type" value="mRNA"/>
</dbReference>
<dbReference type="Pfam" id="PF16845">
    <property type="entry name" value="SQAPI"/>
    <property type="match status" value="1"/>
</dbReference>
<feature type="domain" description="Cystatin" evidence="4">
    <location>
        <begin position="30"/>
        <end position="120"/>
    </location>
</feature>